<dbReference type="GO" id="GO:0046983">
    <property type="term" value="F:protein dimerization activity"/>
    <property type="evidence" value="ECO:0007669"/>
    <property type="project" value="InterPro"/>
</dbReference>
<evidence type="ECO:0000259" key="1">
    <source>
        <dbReference type="Pfam" id="PF05699"/>
    </source>
</evidence>
<feature type="domain" description="HAT C-terminal dimerisation" evidence="1">
    <location>
        <begin position="50"/>
        <end position="108"/>
    </location>
</feature>
<gene>
    <name evidence="2" type="ORF">MEUPH1_LOCUS25557</name>
</gene>
<keyword evidence="3" id="KW-1185">Reference proteome</keyword>
<organism evidence="2 3">
    <name type="scientific">Macrosiphum euphorbiae</name>
    <name type="common">potato aphid</name>
    <dbReference type="NCBI Taxonomy" id="13131"/>
    <lineage>
        <taxon>Eukaryota</taxon>
        <taxon>Metazoa</taxon>
        <taxon>Ecdysozoa</taxon>
        <taxon>Arthropoda</taxon>
        <taxon>Hexapoda</taxon>
        <taxon>Insecta</taxon>
        <taxon>Pterygota</taxon>
        <taxon>Neoptera</taxon>
        <taxon>Paraneoptera</taxon>
        <taxon>Hemiptera</taxon>
        <taxon>Sternorrhyncha</taxon>
        <taxon>Aphidomorpha</taxon>
        <taxon>Aphidoidea</taxon>
        <taxon>Aphididae</taxon>
        <taxon>Macrosiphini</taxon>
        <taxon>Macrosiphum</taxon>
    </lineage>
</organism>
<accession>A0AAV0XST4</accession>
<dbReference type="AlphaFoldDB" id="A0AAV0XST4"/>
<dbReference type="Proteomes" id="UP001160148">
    <property type="component" value="Unassembled WGS sequence"/>
</dbReference>
<evidence type="ECO:0000313" key="3">
    <source>
        <dbReference type="Proteomes" id="UP001160148"/>
    </source>
</evidence>
<comment type="caution">
    <text evidence="2">The sequence shown here is derived from an EMBL/GenBank/DDBJ whole genome shotgun (WGS) entry which is preliminary data.</text>
</comment>
<dbReference type="Pfam" id="PF05699">
    <property type="entry name" value="Dimer_Tnp_hAT"/>
    <property type="match status" value="1"/>
</dbReference>
<dbReference type="EMBL" id="CARXXK010001014">
    <property type="protein sequence ID" value="CAI6371565.1"/>
    <property type="molecule type" value="Genomic_DNA"/>
</dbReference>
<dbReference type="SUPFAM" id="SSF53098">
    <property type="entry name" value="Ribonuclease H-like"/>
    <property type="match status" value="1"/>
</dbReference>
<name>A0AAV0XST4_9HEMI</name>
<reference evidence="2 3" key="1">
    <citation type="submission" date="2023-01" db="EMBL/GenBank/DDBJ databases">
        <authorList>
            <person name="Whitehead M."/>
        </authorList>
    </citation>
    <scope>NUCLEOTIDE SEQUENCE [LARGE SCALE GENOMIC DNA]</scope>
</reference>
<dbReference type="InterPro" id="IPR012337">
    <property type="entry name" value="RNaseH-like_sf"/>
</dbReference>
<protein>
    <recommendedName>
        <fullName evidence="1">HAT C-terminal dimerisation domain-containing protein</fullName>
    </recommendedName>
</protein>
<proteinExistence type="predicted"/>
<sequence>MYNEVPRISTQYSKFDLQVIDTEWRKLKIIDLCDTIKTIKYVDEFWTSLYNWECDGEFKFKNVASFVLKILSLPHSSVDCERVFSKVNLVKTKVRNRLQVESLNGLLLSSEHIKGTTCIHFNPTKLMIDSMNVTMYHYEPTETEISNDVVEFGNFTS</sequence>
<evidence type="ECO:0000313" key="2">
    <source>
        <dbReference type="EMBL" id="CAI6371565.1"/>
    </source>
</evidence>
<dbReference type="InterPro" id="IPR008906">
    <property type="entry name" value="HATC_C_dom"/>
</dbReference>